<evidence type="ECO:0000259" key="8">
    <source>
        <dbReference type="PROSITE" id="PS51293"/>
    </source>
</evidence>
<dbReference type="GO" id="GO:0042796">
    <property type="term" value="P:snRNA transcription by RNA polymerase III"/>
    <property type="evidence" value="ECO:0007669"/>
    <property type="project" value="TreeGrafter"/>
</dbReference>
<dbReference type="Gene3D" id="1.10.10.60">
    <property type="entry name" value="Homeodomain-like"/>
    <property type="match status" value="4"/>
</dbReference>
<feature type="compositionally biased region" description="Basic and acidic residues" evidence="6">
    <location>
        <begin position="7"/>
        <end position="19"/>
    </location>
</feature>
<feature type="compositionally biased region" description="Basic residues" evidence="6">
    <location>
        <begin position="1320"/>
        <end position="1331"/>
    </location>
</feature>
<evidence type="ECO:0000259" key="9">
    <source>
        <dbReference type="PROSITE" id="PS51294"/>
    </source>
</evidence>
<protein>
    <recommendedName>
        <fullName evidence="12">snRNA-activating protein complex subunit 4</fullName>
    </recommendedName>
</protein>
<dbReference type="Pfam" id="PF13921">
    <property type="entry name" value="Myb_DNA-bind_6"/>
    <property type="match status" value="1"/>
</dbReference>
<feature type="domain" description="HTH myb-type" evidence="9">
    <location>
        <begin position="407"/>
        <end position="461"/>
    </location>
</feature>
<feature type="compositionally biased region" description="Basic and acidic residues" evidence="6">
    <location>
        <begin position="1309"/>
        <end position="1319"/>
    </location>
</feature>
<feature type="domain" description="Myb-like" evidence="7">
    <location>
        <begin position="300"/>
        <end position="352"/>
    </location>
</feature>
<dbReference type="InterPro" id="IPR017930">
    <property type="entry name" value="Myb_dom"/>
</dbReference>
<evidence type="ECO:0000313" key="10">
    <source>
        <dbReference type="EMBL" id="KAK2144511.1"/>
    </source>
</evidence>
<keyword evidence="4" id="KW-0539">Nucleus</keyword>
<evidence type="ECO:0000256" key="5">
    <source>
        <dbReference type="SAM" id="Coils"/>
    </source>
</evidence>
<keyword evidence="11" id="KW-1185">Reference proteome</keyword>
<feature type="compositionally biased region" description="Acidic residues" evidence="6">
    <location>
        <begin position="1245"/>
        <end position="1258"/>
    </location>
</feature>
<dbReference type="PROSITE" id="PS51293">
    <property type="entry name" value="SANT"/>
    <property type="match status" value="1"/>
</dbReference>
<dbReference type="GO" id="GO:0000978">
    <property type="term" value="F:RNA polymerase II cis-regulatory region sequence-specific DNA binding"/>
    <property type="evidence" value="ECO:0007669"/>
    <property type="project" value="TreeGrafter"/>
</dbReference>
<accession>A0AAD9J0N2</accession>
<feature type="domain" description="HTH myb-type" evidence="9">
    <location>
        <begin position="462"/>
        <end position="513"/>
    </location>
</feature>
<dbReference type="InterPro" id="IPR017884">
    <property type="entry name" value="SANT_dom"/>
</dbReference>
<feature type="region of interest" description="Disordered" evidence="6">
    <location>
        <begin position="1"/>
        <end position="73"/>
    </location>
</feature>
<evidence type="ECO:0008006" key="12">
    <source>
        <dbReference type="Google" id="ProtNLM"/>
    </source>
</evidence>
<evidence type="ECO:0000256" key="2">
    <source>
        <dbReference type="ARBA" id="ARBA00023125"/>
    </source>
</evidence>
<proteinExistence type="predicted"/>
<feature type="domain" description="SANT" evidence="8">
    <location>
        <begin position="414"/>
        <end position="461"/>
    </location>
</feature>
<reference evidence="10" key="1">
    <citation type="journal article" date="2023" name="Mol. Biol. Evol.">
        <title>Third-Generation Sequencing Reveals the Adaptive Role of the Epigenome in Three Deep-Sea Polychaetes.</title>
        <authorList>
            <person name="Perez M."/>
            <person name="Aroh O."/>
            <person name="Sun Y."/>
            <person name="Lan Y."/>
            <person name="Juniper S.K."/>
            <person name="Young C.R."/>
            <person name="Angers B."/>
            <person name="Qian P.Y."/>
        </authorList>
    </citation>
    <scope>NUCLEOTIDE SEQUENCE</scope>
    <source>
        <strain evidence="10">P08H-3</strain>
    </source>
</reference>
<keyword evidence="2" id="KW-0238">DNA-binding</keyword>
<evidence type="ECO:0000256" key="1">
    <source>
        <dbReference type="ARBA" id="ARBA00023015"/>
    </source>
</evidence>
<dbReference type="PROSITE" id="PS50090">
    <property type="entry name" value="MYB_LIKE"/>
    <property type="match status" value="4"/>
</dbReference>
<dbReference type="CDD" id="cd00167">
    <property type="entry name" value="SANT"/>
    <property type="match status" value="2"/>
</dbReference>
<dbReference type="SUPFAM" id="SSF46689">
    <property type="entry name" value="Homeodomain-like"/>
    <property type="match status" value="3"/>
</dbReference>
<dbReference type="InterPro" id="IPR009057">
    <property type="entry name" value="Homeodomain-like_sf"/>
</dbReference>
<feature type="domain" description="HTH myb-type" evidence="9">
    <location>
        <begin position="300"/>
        <end position="356"/>
    </location>
</feature>
<feature type="compositionally biased region" description="Basic residues" evidence="6">
    <location>
        <begin position="1280"/>
        <end position="1291"/>
    </location>
</feature>
<feature type="compositionally biased region" description="Basic and acidic residues" evidence="6">
    <location>
        <begin position="1388"/>
        <end position="1400"/>
    </location>
</feature>
<organism evidence="10 11">
    <name type="scientific">Paralvinella palmiformis</name>
    <dbReference type="NCBI Taxonomy" id="53620"/>
    <lineage>
        <taxon>Eukaryota</taxon>
        <taxon>Metazoa</taxon>
        <taxon>Spiralia</taxon>
        <taxon>Lophotrochozoa</taxon>
        <taxon>Annelida</taxon>
        <taxon>Polychaeta</taxon>
        <taxon>Sedentaria</taxon>
        <taxon>Canalipalpata</taxon>
        <taxon>Terebellida</taxon>
        <taxon>Terebelliformia</taxon>
        <taxon>Alvinellidae</taxon>
        <taxon>Paralvinella</taxon>
    </lineage>
</organism>
<feature type="compositionally biased region" description="Polar residues" evidence="6">
    <location>
        <begin position="1377"/>
        <end position="1386"/>
    </location>
</feature>
<evidence type="ECO:0000256" key="3">
    <source>
        <dbReference type="ARBA" id="ARBA00023163"/>
    </source>
</evidence>
<feature type="domain" description="Myb-like" evidence="7">
    <location>
        <begin position="413"/>
        <end position="457"/>
    </location>
</feature>
<dbReference type="InterPro" id="IPR051575">
    <property type="entry name" value="Myb-like_DNA-bd"/>
</dbReference>
<feature type="compositionally biased region" description="Polar residues" evidence="6">
    <location>
        <begin position="1332"/>
        <end position="1344"/>
    </location>
</feature>
<evidence type="ECO:0000256" key="6">
    <source>
        <dbReference type="SAM" id="MobiDB-lite"/>
    </source>
</evidence>
<gene>
    <name evidence="10" type="ORF">LSH36_749g00000</name>
</gene>
<dbReference type="Proteomes" id="UP001208570">
    <property type="component" value="Unassembled WGS sequence"/>
</dbReference>
<feature type="compositionally biased region" description="Low complexity" evidence="6">
    <location>
        <begin position="1223"/>
        <end position="1244"/>
    </location>
</feature>
<keyword evidence="3" id="KW-0804">Transcription</keyword>
<feature type="domain" description="Myb-like" evidence="7">
    <location>
        <begin position="462"/>
        <end position="509"/>
    </location>
</feature>
<evidence type="ECO:0000313" key="11">
    <source>
        <dbReference type="Proteomes" id="UP001208570"/>
    </source>
</evidence>
<feature type="compositionally biased region" description="Polar residues" evidence="6">
    <location>
        <begin position="1201"/>
        <end position="1214"/>
    </location>
</feature>
<dbReference type="EMBL" id="JAODUP010000749">
    <property type="protein sequence ID" value="KAK2144511.1"/>
    <property type="molecule type" value="Genomic_DNA"/>
</dbReference>
<dbReference type="GO" id="GO:0019185">
    <property type="term" value="C:snRNA-activating protein complex"/>
    <property type="evidence" value="ECO:0007669"/>
    <property type="project" value="TreeGrafter"/>
</dbReference>
<feature type="coiled-coil region" evidence="5">
    <location>
        <begin position="553"/>
        <end position="616"/>
    </location>
</feature>
<feature type="region of interest" description="Disordered" evidence="6">
    <location>
        <begin position="1163"/>
        <end position="1408"/>
    </location>
</feature>
<sequence length="1408" mass="161659">MASVSTHNERQQLEKDIESIKSALQFSGDPEIEDSEEDEDALKIICPEWTSDGEQLQQKAIPSTSSEQSTGTSAYIKQDDGIEDDLSANNDQLIEMGVALNKAYQEIVSESLEMIQLLLAQNHEKQKETEDLISERFAAKGHKIKRRTPTNYGYPYFRDKDGMPPPINYEAQCKKAVDEPEPYLRPVKIWTDKEKATLKNAVQEDLIKQQIRPILNRKELDMEKLAEAKKQNDTEQIEMLSEKIKKHDDDIHEIKTTPLHIPEDVDSYIDKVDWLKISAIDFNGNRRFEECYVFWRNHLQPYINSSKWTQDEDKLLGELAKEFNCSNWESIAQKLGSQRSAFQCLQRYQTKLNPYLQVGKWTTEEDNFLKEVISSVRIGEAIHWDQVSYYMDFRSNEQCEERWQQLQNICKLGRWTEEEDKLLQEAIDRYGKEWIKVQEMVPNRNGQQCRERYMNSLCRGTKTGTWRYAEDRILWQCCEGLTTFKWTQIAANIPGRSDNACLQRYRLLLRLKHVEDILLKTADGKIIIDKLLRKIPIPKNATVQSQTKRELKFKNMKRRIQEEKDIITDAQKKIDLLKISTSSRTERSLHYQKDRILDAKQKISSLEKRMLILQNQRTNVIPPEPLKYQDILSDMTEALHDRDDGMYVPRPLLGMHGLKKMLSSLENQLRLKKLIQRRTEMLLRDVPDGSTLSLDLGSELDDNQSEVATGKRVTKKVEKIDPRKRKPCNEDTRVCQQIFDIFNGYTRKQSAGRPRKCGQRSPDDPEETEKLLCEHNVFRIFVGALNFDVEGAKIQSKKRLKETSSTLADLRMKTLRADLELFQKALNCEVNDPEHGEPTQSSRTTLTNISLQMLPRRAIQGPTAVRAYNLPPLPPTVCTMMGFKSLLLKRRQLIELSNKKLTIMPEKRPAKSRGIAKAAKKRRLNNEQGGDTSLDGPNNNIETKSGLDRSGITMAEQSLPEMLLSHKHDVPHPEATAVREHECNGFEQIPGVPITEQPSVAVSGCSSMPQLVSAPVKQNEANSHSLAGNSTSLIIPGFQSSKGSALKDPFSQTRVMILKGCDFNPDTLGKMLKSRGFIADPNKVKLRMCKRSELAKRIMANSGKVNKSMGRRVQSKRTRKKALAILRQTHDFQLLKARFTSLFLWPALLSTIAIGASEGAQAKQEQTSVHSDQEQQSQQQQAQAEQEKNQQKQTVHYPGYHQSSCQKQNPSQKEQCLEAGPSPKKQLQQQQQPQEEKQQQSQPEMLEDGEEWVDDLNDESIVIPEELLRPIPQKPEQAHKKSKKQKTKRNRYPCSGGKRFRKRIMQPRWIKEQEVERYRQARLKHLMKKAKQQQQMSELDASNTDQRDVKQGDAQLSVNSNESLAGSDVGQVRSEEQTNLSTTGSPSDEDHPNRSDKNMDQNDNNETM</sequence>
<name>A0AAD9J0N2_9ANNE</name>
<keyword evidence="5" id="KW-0175">Coiled coil</keyword>
<dbReference type="SMART" id="SM00717">
    <property type="entry name" value="SANT"/>
    <property type="match status" value="5"/>
</dbReference>
<dbReference type="PANTHER" id="PTHR46621:SF1">
    <property type="entry name" value="SNRNA-ACTIVATING PROTEIN COMPLEX SUBUNIT 4"/>
    <property type="match status" value="1"/>
</dbReference>
<feature type="compositionally biased region" description="Polar residues" evidence="6">
    <location>
        <begin position="1354"/>
        <end position="1364"/>
    </location>
</feature>
<dbReference type="GO" id="GO:0001006">
    <property type="term" value="F:RNA polymerase III type 3 promoter sequence-specific DNA binding"/>
    <property type="evidence" value="ECO:0007669"/>
    <property type="project" value="TreeGrafter"/>
</dbReference>
<dbReference type="PANTHER" id="PTHR46621">
    <property type="entry name" value="SNRNA-ACTIVATING PROTEIN COMPLEX SUBUNIT 4"/>
    <property type="match status" value="1"/>
</dbReference>
<dbReference type="InterPro" id="IPR001005">
    <property type="entry name" value="SANT/Myb"/>
</dbReference>
<feature type="coiled-coil region" evidence="5">
    <location>
        <begin position="230"/>
        <end position="257"/>
    </location>
</feature>
<feature type="compositionally biased region" description="Polar residues" evidence="6">
    <location>
        <begin position="926"/>
        <end position="943"/>
    </location>
</feature>
<evidence type="ECO:0000259" key="7">
    <source>
        <dbReference type="PROSITE" id="PS50090"/>
    </source>
</evidence>
<comment type="caution">
    <text evidence="10">The sequence shown here is derived from an EMBL/GenBank/DDBJ whole genome shotgun (WGS) entry which is preliminary data.</text>
</comment>
<dbReference type="PROSITE" id="PS51294">
    <property type="entry name" value="HTH_MYB"/>
    <property type="match status" value="3"/>
</dbReference>
<dbReference type="GO" id="GO:0042795">
    <property type="term" value="P:snRNA transcription by RNA polymerase II"/>
    <property type="evidence" value="ECO:0007669"/>
    <property type="project" value="TreeGrafter"/>
</dbReference>
<dbReference type="Pfam" id="PF00249">
    <property type="entry name" value="Myb_DNA-binding"/>
    <property type="match status" value="1"/>
</dbReference>
<feature type="region of interest" description="Disordered" evidence="6">
    <location>
        <begin position="907"/>
        <end position="943"/>
    </location>
</feature>
<feature type="compositionally biased region" description="Low complexity" evidence="6">
    <location>
        <begin position="1174"/>
        <end position="1184"/>
    </location>
</feature>
<feature type="compositionally biased region" description="Acidic residues" evidence="6">
    <location>
        <begin position="30"/>
        <end position="40"/>
    </location>
</feature>
<keyword evidence="1" id="KW-0805">Transcription regulation</keyword>
<feature type="compositionally biased region" description="Polar residues" evidence="6">
    <location>
        <begin position="52"/>
        <end position="73"/>
    </location>
</feature>
<evidence type="ECO:0000256" key="4">
    <source>
        <dbReference type="ARBA" id="ARBA00023242"/>
    </source>
</evidence>
<feature type="domain" description="Myb-like" evidence="7">
    <location>
        <begin position="353"/>
        <end position="407"/>
    </location>
</feature>